<evidence type="ECO:0000313" key="1">
    <source>
        <dbReference type="EMBL" id="KRZ77095.1"/>
    </source>
</evidence>
<comment type="caution">
    <text evidence="1">The sequence shown here is derived from an EMBL/GenBank/DDBJ whole genome shotgun (WGS) entry which is preliminary data.</text>
</comment>
<dbReference type="OrthoDB" id="5920589at2759"/>
<evidence type="ECO:0000313" key="2">
    <source>
        <dbReference type="Proteomes" id="UP000054843"/>
    </source>
</evidence>
<keyword evidence="2" id="KW-1185">Reference proteome</keyword>
<organism evidence="1 2">
    <name type="scientific">Trichinella papuae</name>
    <dbReference type="NCBI Taxonomy" id="268474"/>
    <lineage>
        <taxon>Eukaryota</taxon>
        <taxon>Metazoa</taxon>
        <taxon>Ecdysozoa</taxon>
        <taxon>Nematoda</taxon>
        <taxon>Enoplea</taxon>
        <taxon>Dorylaimia</taxon>
        <taxon>Trichinellida</taxon>
        <taxon>Trichinellidae</taxon>
        <taxon>Trichinella</taxon>
    </lineage>
</organism>
<dbReference type="Proteomes" id="UP000054843">
    <property type="component" value="Unassembled WGS sequence"/>
</dbReference>
<reference evidence="1 2" key="1">
    <citation type="submission" date="2015-01" db="EMBL/GenBank/DDBJ databases">
        <title>Evolution of Trichinella species and genotypes.</title>
        <authorList>
            <person name="Korhonen P.K."/>
            <person name="Edoardo P."/>
            <person name="Giuseppe L.R."/>
            <person name="Gasser R.B."/>
        </authorList>
    </citation>
    <scope>NUCLEOTIDE SEQUENCE [LARGE SCALE GENOMIC DNA]</scope>
    <source>
        <strain evidence="1">ISS1980</strain>
    </source>
</reference>
<protein>
    <submittedName>
        <fullName evidence="1">Uncharacterized protein</fullName>
    </submittedName>
</protein>
<proteinExistence type="predicted"/>
<sequence length="107" mass="12155">MQRTIGEIGHFIGVTLSSAFRLRLGLNDKPQLQEEKSRKNGDSRHISELQQRLADCTSLDFDLSKRMHLLESIRNDSFVLYYSNSTTSSVVNVVRTSKSAKVLIKQN</sequence>
<gene>
    <name evidence="1" type="ORF">T10_9097</name>
</gene>
<dbReference type="AlphaFoldDB" id="A0A0V1MZ95"/>
<dbReference type="EMBL" id="JYDO01000022">
    <property type="protein sequence ID" value="KRZ77095.1"/>
    <property type="molecule type" value="Genomic_DNA"/>
</dbReference>
<accession>A0A0V1MZ95</accession>
<name>A0A0V1MZ95_9BILA</name>